<protein>
    <recommendedName>
        <fullName evidence="6">Purple acid phosphatase</fullName>
        <ecNumber evidence="6">3.1.3.2</ecNumber>
    </recommendedName>
</protein>
<keyword evidence="6" id="KW-0378">Hydrolase</keyword>
<keyword evidence="3" id="KW-0964">Secreted</keyword>
<evidence type="ECO:0000259" key="8">
    <source>
        <dbReference type="Pfam" id="PF14008"/>
    </source>
</evidence>
<dbReference type="SUPFAM" id="SSF49363">
    <property type="entry name" value="Purple acid phosphatase, N-terminal domain"/>
    <property type="match status" value="1"/>
</dbReference>
<gene>
    <name evidence="10" type="ORF">PBIL07802_LOCUS32617</name>
</gene>
<dbReference type="PANTHER" id="PTHR45778:SF7">
    <property type="entry name" value="PURPLE ACID PHOSPHATASE"/>
    <property type="match status" value="1"/>
</dbReference>
<dbReference type="Gene3D" id="2.60.40.380">
    <property type="entry name" value="Purple acid phosphatase-like, N-terminal"/>
    <property type="match status" value="1"/>
</dbReference>
<dbReference type="SUPFAM" id="SSF56300">
    <property type="entry name" value="Metallo-dependent phosphatases"/>
    <property type="match status" value="1"/>
</dbReference>
<evidence type="ECO:0000256" key="1">
    <source>
        <dbReference type="ARBA" id="ARBA00004613"/>
    </source>
</evidence>
<dbReference type="CDD" id="cd00839">
    <property type="entry name" value="MPP_PAPs"/>
    <property type="match status" value="1"/>
</dbReference>
<keyword evidence="5" id="KW-0325">Glycoprotein</keyword>
<keyword evidence="4 6" id="KW-0732">Signal</keyword>
<proteinExistence type="inferred from homology"/>
<dbReference type="InterPro" id="IPR025733">
    <property type="entry name" value="PAPs_C"/>
</dbReference>
<sequence length="571" mass="63897">MGFNLCIFCLLLAVHGALAEVSIRLTPDTLPSSGSKTTIAWSGVSSPSARDKVIFYGVKSDNEKVLVGYVNVTTSSSWKQGEGQYVLPLVNMRVPYLFEYEAKGKVLANASLTFDDFSEPLFRHLSLTNDPTEMTISWVTNQDTSTSQEGGYPIVIYGTDPNNMQAGQYESRAETFVASDMCGAPANLSEYFLDPGYLHVATLTGLEPNTVYYYSVGVLDGEKQFWTPIESFVSSPGVGPDVPVKSFLFGDMGIDVPFTTEVLTEPPSSATLYWMEQRLKKDSKSNWIVNHFGDTSYARGNSWIWEYFMQEIEPVASKIPYMVGIGNHDYDYAGMWQPLWSNYAPASGGECGVAYSKRFVMPQPDGSEKNMWYSYDFGSVHFVMMSTEHDFLPGSSQYAFLKKDLASVNRSITPWVIFMGHRPLYSSTVYGDTWGKSQMEHYRAAIEPLLHEYGVDLSVCGHIHQYERTCPMYNFTCQDGLDNRTDIQAKKGYPVYIVAGMAGATSQSVWSMYASYHTLPPNWIVFRSTEYGLTFVEATSTTLTFQYVNDQDGAVHDIFSLHKGSDWGEID</sequence>
<dbReference type="InterPro" id="IPR004843">
    <property type="entry name" value="Calcineurin-like_PHP"/>
</dbReference>
<feature type="domain" description="Purple acid phosphatase C-terminal" evidence="8">
    <location>
        <begin position="494"/>
        <end position="557"/>
    </location>
</feature>
<evidence type="ECO:0000256" key="6">
    <source>
        <dbReference type="RuleBase" id="RU361203"/>
    </source>
</evidence>
<dbReference type="Gene3D" id="3.60.21.10">
    <property type="match status" value="1"/>
</dbReference>
<comment type="subunit">
    <text evidence="2">Homodimer.</text>
</comment>
<evidence type="ECO:0000256" key="4">
    <source>
        <dbReference type="ARBA" id="ARBA00022729"/>
    </source>
</evidence>
<dbReference type="PANTHER" id="PTHR45778">
    <property type="entry name" value="PURPLE ACID PHOSPHATASE-RELATED"/>
    <property type="match status" value="1"/>
</dbReference>
<evidence type="ECO:0000259" key="9">
    <source>
        <dbReference type="Pfam" id="PF16656"/>
    </source>
</evidence>
<evidence type="ECO:0000256" key="2">
    <source>
        <dbReference type="ARBA" id="ARBA00011738"/>
    </source>
</evidence>
<feature type="domain" description="Calcineurin-like phosphoesterase" evidence="7">
    <location>
        <begin position="249"/>
        <end position="466"/>
    </location>
</feature>
<dbReference type="InterPro" id="IPR041792">
    <property type="entry name" value="MPP_PAP"/>
</dbReference>
<feature type="chain" id="PRO_5031601547" description="Purple acid phosphatase" evidence="6">
    <location>
        <begin position="20"/>
        <end position="571"/>
    </location>
</feature>
<feature type="domain" description="Purple acid phosphatase N-terminal" evidence="9">
    <location>
        <begin position="123"/>
        <end position="233"/>
    </location>
</feature>
<dbReference type="Pfam" id="PF14008">
    <property type="entry name" value="Metallophos_C"/>
    <property type="match status" value="1"/>
</dbReference>
<evidence type="ECO:0000259" key="7">
    <source>
        <dbReference type="Pfam" id="PF00149"/>
    </source>
</evidence>
<accession>A0A7S3GLJ6</accession>
<dbReference type="AlphaFoldDB" id="A0A7S3GLJ6"/>
<comment type="subcellular location">
    <subcellularLocation>
        <location evidence="1">Secreted</location>
    </subcellularLocation>
</comment>
<dbReference type="GO" id="GO:0005576">
    <property type="term" value="C:extracellular region"/>
    <property type="evidence" value="ECO:0007669"/>
    <property type="project" value="UniProtKB-SubCell"/>
</dbReference>
<evidence type="ECO:0000313" key="10">
    <source>
        <dbReference type="EMBL" id="CAE0270262.1"/>
    </source>
</evidence>
<dbReference type="Pfam" id="PF00149">
    <property type="entry name" value="Metallophos"/>
    <property type="match status" value="1"/>
</dbReference>
<organism evidence="10">
    <name type="scientific">Palpitomonas bilix</name>
    <dbReference type="NCBI Taxonomy" id="652834"/>
    <lineage>
        <taxon>Eukaryota</taxon>
        <taxon>Eukaryota incertae sedis</taxon>
    </lineage>
</organism>
<dbReference type="Pfam" id="PF16656">
    <property type="entry name" value="Pur_ac_phosph_N"/>
    <property type="match status" value="1"/>
</dbReference>
<dbReference type="EMBL" id="HBIB01049441">
    <property type="protein sequence ID" value="CAE0270262.1"/>
    <property type="molecule type" value="Transcribed_RNA"/>
</dbReference>
<dbReference type="GO" id="GO:0003993">
    <property type="term" value="F:acid phosphatase activity"/>
    <property type="evidence" value="ECO:0007669"/>
    <property type="project" value="UniProtKB-EC"/>
</dbReference>
<evidence type="ECO:0000256" key="5">
    <source>
        <dbReference type="ARBA" id="ARBA00023180"/>
    </source>
</evidence>
<comment type="similarity">
    <text evidence="6">Belongs to the metallophosphoesterase superfamily. Purple acid phosphatase family.</text>
</comment>
<dbReference type="InterPro" id="IPR008963">
    <property type="entry name" value="Purple_acid_Pase-like_N"/>
</dbReference>
<feature type="signal peptide" evidence="6">
    <location>
        <begin position="1"/>
        <end position="19"/>
    </location>
</feature>
<dbReference type="InterPro" id="IPR029052">
    <property type="entry name" value="Metallo-depent_PP-like"/>
</dbReference>
<dbReference type="GO" id="GO:0046872">
    <property type="term" value="F:metal ion binding"/>
    <property type="evidence" value="ECO:0007669"/>
    <property type="project" value="InterPro"/>
</dbReference>
<dbReference type="EC" id="3.1.3.2" evidence="6"/>
<evidence type="ECO:0000256" key="3">
    <source>
        <dbReference type="ARBA" id="ARBA00022525"/>
    </source>
</evidence>
<name>A0A7S3GLJ6_9EUKA</name>
<reference evidence="10" key="1">
    <citation type="submission" date="2021-01" db="EMBL/GenBank/DDBJ databases">
        <authorList>
            <person name="Corre E."/>
            <person name="Pelletier E."/>
            <person name="Niang G."/>
            <person name="Scheremetjew M."/>
            <person name="Finn R."/>
            <person name="Kale V."/>
            <person name="Holt S."/>
            <person name="Cochrane G."/>
            <person name="Meng A."/>
            <person name="Brown T."/>
            <person name="Cohen L."/>
        </authorList>
    </citation>
    <scope>NUCLEOTIDE SEQUENCE</scope>
    <source>
        <strain evidence="10">NIES-2562</strain>
    </source>
</reference>
<comment type="catalytic activity">
    <reaction evidence="6">
        <text>a phosphate monoester + H2O = an alcohol + phosphate</text>
        <dbReference type="Rhea" id="RHEA:15017"/>
        <dbReference type="ChEBI" id="CHEBI:15377"/>
        <dbReference type="ChEBI" id="CHEBI:30879"/>
        <dbReference type="ChEBI" id="CHEBI:43474"/>
        <dbReference type="ChEBI" id="CHEBI:67140"/>
        <dbReference type="EC" id="3.1.3.2"/>
    </reaction>
</comment>
<dbReference type="InterPro" id="IPR015914">
    <property type="entry name" value="PAPs_N"/>
</dbReference>